<dbReference type="STRING" id="447093.C0NZ89"/>
<gene>
    <name evidence="1" type="ORF">HCBG_08469</name>
</gene>
<evidence type="ECO:0000313" key="2">
    <source>
        <dbReference type="Proteomes" id="UP000001631"/>
    </source>
</evidence>
<accession>C0NZ89</accession>
<organism evidence="1 2">
    <name type="scientific">Ajellomyces capsulatus (strain G186AR / H82 / ATCC MYA-2454 / RMSCC 2432)</name>
    <name type="common">Darling's disease fungus</name>
    <name type="synonym">Histoplasma capsulatum</name>
    <dbReference type="NCBI Taxonomy" id="447093"/>
    <lineage>
        <taxon>Eukaryota</taxon>
        <taxon>Fungi</taxon>
        <taxon>Dikarya</taxon>
        <taxon>Ascomycota</taxon>
        <taxon>Pezizomycotina</taxon>
        <taxon>Eurotiomycetes</taxon>
        <taxon>Eurotiomycetidae</taxon>
        <taxon>Onygenales</taxon>
        <taxon>Ajellomycetaceae</taxon>
        <taxon>Histoplasma</taxon>
    </lineage>
</organism>
<dbReference type="RefSeq" id="XP_045283618.1">
    <property type="nucleotide sequence ID" value="XM_045435518.1"/>
</dbReference>
<dbReference type="GeneID" id="69041485"/>
<reference evidence="1" key="1">
    <citation type="submission" date="2009-02" db="EMBL/GenBank/DDBJ databases">
        <title>The Genome Sequence of Ajellomyces capsulatus strain G186AR.</title>
        <authorList>
            <consortium name="The Broad Institute Genome Sequencing Platform"/>
            <person name="Champion M."/>
            <person name="Cuomo C."/>
            <person name="Ma L.-J."/>
            <person name="Henn M.R."/>
            <person name="Sil A."/>
            <person name="Goldman B."/>
            <person name="Young S.K."/>
            <person name="Kodira C.D."/>
            <person name="Zeng Q."/>
            <person name="Koehrsen M."/>
            <person name="Alvarado L."/>
            <person name="Berlin A."/>
            <person name="Borenstein D."/>
            <person name="Chen Z."/>
            <person name="Engels R."/>
            <person name="Freedman E."/>
            <person name="Gellesch M."/>
            <person name="Goldberg J."/>
            <person name="Griggs A."/>
            <person name="Gujja S."/>
            <person name="Heiman D."/>
            <person name="Hepburn T."/>
            <person name="Howarth C."/>
            <person name="Jen D."/>
            <person name="Larson L."/>
            <person name="Lewis B."/>
            <person name="Mehta T."/>
            <person name="Park D."/>
            <person name="Pearson M."/>
            <person name="Roberts A."/>
            <person name="Saif S."/>
            <person name="Shea T."/>
            <person name="Shenoy N."/>
            <person name="Sisk P."/>
            <person name="Stolte C."/>
            <person name="Sykes S."/>
            <person name="Walk T."/>
            <person name="White J."/>
            <person name="Yandava C."/>
            <person name="Klein B."/>
            <person name="McEwen J.G."/>
            <person name="Puccia R."/>
            <person name="Goldman G.H."/>
            <person name="Felipe M.S."/>
            <person name="Nino-Vega G."/>
            <person name="San-Blas G."/>
            <person name="Taylor J."/>
            <person name="Mendoza L."/>
            <person name="Galagan J."/>
            <person name="Nusbaum C."/>
            <person name="Birren B."/>
        </authorList>
    </citation>
    <scope>NUCLEOTIDE SEQUENCE</scope>
    <source>
        <strain evidence="1">G186AR</strain>
    </source>
</reference>
<keyword evidence="2" id="KW-1185">Reference proteome</keyword>
<dbReference type="EMBL" id="GG663378">
    <property type="protein sequence ID" value="EEH03137.1"/>
    <property type="molecule type" value="Genomic_DNA"/>
</dbReference>
<dbReference type="AlphaFoldDB" id="C0NZ89"/>
<dbReference type="HOGENOM" id="CLU_1895580_0_0_1"/>
<dbReference type="InParanoid" id="C0NZ89"/>
<sequence length="134" mass="14996">MDAKLNFNTLKTLAARVPRLLKISSLHVFKRSPAAGKQDLQVEFTVNLSLIKAIGHRKEGHETYDVPLLADVEAEWTGHWSGVNAKSPQPDVSEEKFKSMMAEVKEDVTILYLHGCAYYLMDPMFASPYSGKTV</sequence>
<name>C0NZ89_AJECG</name>
<evidence type="ECO:0000313" key="1">
    <source>
        <dbReference type="EMBL" id="EEH03137.1"/>
    </source>
</evidence>
<proteinExistence type="predicted"/>
<protein>
    <submittedName>
        <fullName evidence="1">Uncharacterized protein</fullName>
    </submittedName>
</protein>
<dbReference type="Proteomes" id="UP000001631">
    <property type="component" value="Unassembled WGS sequence"/>
</dbReference>